<proteinExistence type="inferred from homology"/>
<reference evidence="3" key="1">
    <citation type="submission" date="2021-07" db="EMBL/GenBank/DDBJ databases">
        <title>Draft genome of Mortierella alpina, strain LL118, isolated from an aspen leaf litter sample.</title>
        <authorList>
            <person name="Yang S."/>
            <person name="Vinatzer B.A."/>
        </authorList>
    </citation>
    <scope>NUCLEOTIDE SEQUENCE</scope>
    <source>
        <strain evidence="3">LL118</strain>
    </source>
</reference>
<protein>
    <recommendedName>
        <fullName evidence="1">Queuosine 5'-phosphate N-glycosylase/hydrolase</fullName>
        <ecNumber evidence="1">3.2.2.-</ecNumber>
    </recommendedName>
    <alternativeName>
        <fullName evidence="1">Queuosine-nucleotide N-glycosylase/hydrolase</fullName>
    </alternativeName>
</protein>
<dbReference type="GO" id="GO:0016787">
    <property type="term" value="F:hydrolase activity"/>
    <property type="evidence" value="ECO:0007669"/>
    <property type="project" value="UniProtKB-KW"/>
</dbReference>
<feature type="compositionally biased region" description="Polar residues" evidence="2">
    <location>
        <begin position="1"/>
        <end position="10"/>
    </location>
</feature>
<comment type="similarity">
    <text evidence="1">Belongs to the QNG1 protein family.</text>
</comment>
<comment type="function">
    <text evidence="1">Catalyzes the hydrolysis of queuosine 5'-phosphate, releasing the nucleobase queuine (q). Is required for salvage of queuine from exogenous queuosine (Q) that is imported and then converted to queuosine 5'-phosphate intracellularly.</text>
</comment>
<dbReference type="EC" id="3.2.2.-" evidence="1"/>
<dbReference type="AlphaFoldDB" id="A0A9P8A588"/>
<dbReference type="GO" id="GO:0006400">
    <property type="term" value="P:tRNA modification"/>
    <property type="evidence" value="ECO:0007669"/>
    <property type="project" value="TreeGrafter"/>
</dbReference>
<dbReference type="EMBL" id="JAIFTL010000063">
    <property type="protein sequence ID" value="KAG9324572.1"/>
    <property type="molecule type" value="Genomic_DNA"/>
</dbReference>
<dbReference type="PANTHER" id="PTHR21314:SF1">
    <property type="entry name" value="QUEUOSINE SALVAGE PROTEIN"/>
    <property type="match status" value="1"/>
</dbReference>
<evidence type="ECO:0000256" key="1">
    <source>
        <dbReference type="RuleBase" id="RU365002"/>
    </source>
</evidence>
<evidence type="ECO:0000313" key="3">
    <source>
        <dbReference type="EMBL" id="KAG9324572.1"/>
    </source>
</evidence>
<comment type="catalytic activity">
    <reaction evidence="1">
        <text>queuosine 5'-phosphate + H2O = queuine + D-ribose 5-phosphate</text>
        <dbReference type="Rhea" id="RHEA:75387"/>
        <dbReference type="ChEBI" id="CHEBI:15377"/>
        <dbReference type="ChEBI" id="CHEBI:17433"/>
        <dbReference type="ChEBI" id="CHEBI:78346"/>
        <dbReference type="ChEBI" id="CHEBI:194371"/>
    </reaction>
    <physiologicalReaction direction="left-to-right" evidence="1">
        <dbReference type="Rhea" id="RHEA:75388"/>
    </physiologicalReaction>
</comment>
<dbReference type="Proteomes" id="UP000717515">
    <property type="component" value="Unassembled WGS sequence"/>
</dbReference>
<evidence type="ECO:0000313" key="4">
    <source>
        <dbReference type="Proteomes" id="UP000717515"/>
    </source>
</evidence>
<organism evidence="3 4">
    <name type="scientific">Mortierella alpina</name>
    <name type="common">Oleaginous fungus</name>
    <name type="synonym">Mortierella renispora</name>
    <dbReference type="NCBI Taxonomy" id="64518"/>
    <lineage>
        <taxon>Eukaryota</taxon>
        <taxon>Fungi</taxon>
        <taxon>Fungi incertae sedis</taxon>
        <taxon>Mucoromycota</taxon>
        <taxon>Mortierellomycotina</taxon>
        <taxon>Mortierellomycetes</taxon>
        <taxon>Mortierellales</taxon>
        <taxon>Mortierellaceae</taxon>
        <taxon>Mortierella</taxon>
    </lineage>
</organism>
<evidence type="ECO:0000256" key="2">
    <source>
        <dbReference type="SAM" id="MobiDB-lite"/>
    </source>
</evidence>
<dbReference type="PANTHER" id="PTHR21314">
    <property type="entry name" value="QUEUOSINE 5'-PHOSPHATE N-GLYCOSYLASE_HYDROLASE-RELATED"/>
    <property type="match status" value="1"/>
</dbReference>
<feature type="compositionally biased region" description="Polar residues" evidence="2">
    <location>
        <begin position="303"/>
        <end position="330"/>
    </location>
</feature>
<name>A0A9P8A588_MORAP</name>
<keyword evidence="1" id="KW-0378">Hydrolase</keyword>
<dbReference type="Pfam" id="PF10343">
    <property type="entry name" value="Q_salvage"/>
    <property type="match status" value="1"/>
</dbReference>
<comment type="caution">
    <text evidence="3">The sequence shown here is derived from an EMBL/GenBank/DDBJ whole genome shotgun (WGS) entry which is preliminary data.</text>
</comment>
<feature type="compositionally biased region" description="Basic and acidic residues" evidence="2">
    <location>
        <begin position="274"/>
        <end position="286"/>
    </location>
</feature>
<feature type="region of interest" description="Disordered" evidence="2">
    <location>
        <begin position="270"/>
        <end position="356"/>
    </location>
</feature>
<feature type="region of interest" description="Disordered" evidence="2">
    <location>
        <begin position="1"/>
        <end position="30"/>
    </location>
</feature>
<feature type="compositionally biased region" description="Polar residues" evidence="2">
    <location>
        <begin position="344"/>
        <end position="356"/>
    </location>
</feature>
<dbReference type="InterPro" id="IPR019438">
    <property type="entry name" value="Q_salvage"/>
</dbReference>
<gene>
    <name evidence="3" type="ORF">KVV02_005105</name>
</gene>
<sequence length="935" mass="103279">MSSTQGSTFDPHQILHRSSDGPPAAALRHHRRSVDRIWPPALEVKLARMSIDEGPAAGAHTHIIPAPPLVGSKDHEVDPAGWVMEDHRLEPIEEGVAIGVPSVVAGEEDTTALRERRRLSSVFGPLSPHYLLDEQHLPPYHQPRIDVQYRKRCKSISSLGGCLFHPDDKSNITSGSLRITDAREGIKGLKESSATTRHLSLFTSASHASASSVPSLFTLESDEFGPDLFHQRNSLGSLSSLSRSSSLTEFQKTLFPQQTGPLVQLKMPQGEVASSDHQDEGLKDVPLELPPPHPNPRPSFSPMSKNPLSPLSSRHTSPAHTPQRLRSPSPLTRVRSPLRDSNRHNIQLNNGSKNRHISQSAMPQTNFIFAPTGINSSKRFLRLNDDSSNSGQVLGVLTQRSGTMLDDQENALTESPMGGDLNLVEPLVPLQMIPNDHDRWRSPTLSALASQASSRGPSSPWQESYTDAVVAPKSRNFHSRQHQQPASQLQNDMEVEIPLIEAHDQVLLQDIWRMEDEERKDRLNGMTEDNTASMAGLSVGRVEDPITHMKGEQHAHEEAKLIRQVLHEGHGCPADAPFAMTFTCPANLYASVYETTKQCRQSSSIQIDQEAITQFLTNLTQESWSKHSVANGMSFPLRFDSLEQEVNTLSLIDILNTGHGFRKELHEDSDRGAFETIVFGIISFHISSTATTAESLSKLTGWEVGTHFGITMQKDEPSELAHVTLSKPSVASKLAGQLQGVLNETGLILKEKGFETLGAFVIDAAKKANGSGEKFSEILVNTFPAFQDYAEVDGKTVYVFKKALLLASSLERRFAKTEPMFAFKDIKDSPIFADNVIPTLMTHLGILVLPENLKHTMEEGGVTSVEESHRLRAASIDACREVVERANDKSNKVGTVNYGEQGMLAVDLDVYLWRVAKEPQYRKVPRFACKDTIFF</sequence>
<accession>A0A9P8A588</accession>
<feature type="compositionally biased region" description="Pro residues" evidence="2">
    <location>
        <begin position="288"/>
        <end position="299"/>
    </location>
</feature>